<dbReference type="PANTHER" id="PTHR11567:SF211">
    <property type="entry name" value="PROSTATIC ACID PHOSPHATASE"/>
    <property type="match status" value="1"/>
</dbReference>
<evidence type="ECO:0000256" key="4">
    <source>
        <dbReference type="ARBA" id="ARBA00022729"/>
    </source>
</evidence>
<feature type="signal peptide" evidence="9">
    <location>
        <begin position="1"/>
        <end position="20"/>
    </location>
</feature>
<dbReference type="Pfam" id="PF00328">
    <property type="entry name" value="His_Phos_2"/>
    <property type="match status" value="1"/>
</dbReference>
<gene>
    <name evidence="10" type="ORF">NQ317_019802</name>
</gene>
<accession>A0ABQ9JCZ2</accession>
<keyword evidence="6" id="KW-1015">Disulfide bond</keyword>
<evidence type="ECO:0000256" key="9">
    <source>
        <dbReference type="SAM" id="SignalP"/>
    </source>
</evidence>
<keyword evidence="7" id="KW-0325">Glycoprotein</keyword>
<sequence length="329" mass="38231">MQVTLLHCLVVVGLVFATWGAEDKLDAVVVIYRHGDRTPIRPYPTDPYRNTSYWPVDFGQLTNTGKVQQLELGRWLRDRYNNFLPNKYSEKDIYIQSTDVDRTLMLAEANLAGLYPPVSSEVWDDDIKWQPIPIHTIPEKEDAVLAGKKTCPKYNELQKQLFKSDYFRNVSHINHDLYAYLTRYTGETVSTLETLEFIYSTLLIETVNNYTLPEWGIKRRRNNGRNYVRVFYKNTSEARQMQLPSCGLDCDLVDFIRVLKPITIDLEEWEKECNPKWSPSWPLSFEGNIILMSILIGIVLMTTGIIIGLKRAKKDSETNYIQLPNEEYA</sequence>
<evidence type="ECO:0000256" key="2">
    <source>
        <dbReference type="ARBA" id="ARBA00005375"/>
    </source>
</evidence>
<comment type="catalytic activity">
    <reaction evidence="1">
        <text>a phosphate monoester + H2O = an alcohol + phosphate</text>
        <dbReference type="Rhea" id="RHEA:15017"/>
        <dbReference type="ChEBI" id="CHEBI:15377"/>
        <dbReference type="ChEBI" id="CHEBI:30879"/>
        <dbReference type="ChEBI" id="CHEBI:43474"/>
        <dbReference type="ChEBI" id="CHEBI:67140"/>
        <dbReference type="EC" id="3.1.3.2"/>
    </reaction>
</comment>
<dbReference type="EC" id="3.1.3.2" evidence="3"/>
<dbReference type="PANTHER" id="PTHR11567">
    <property type="entry name" value="ACID PHOSPHATASE-RELATED"/>
    <property type="match status" value="1"/>
</dbReference>
<comment type="similarity">
    <text evidence="2">Belongs to the histidine acid phosphatase family.</text>
</comment>
<dbReference type="Gene3D" id="3.40.50.1240">
    <property type="entry name" value="Phosphoglycerate mutase-like"/>
    <property type="match status" value="2"/>
</dbReference>
<comment type="caution">
    <text evidence="10">The sequence shown here is derived from an EMBL/GenBank/DDBJ whole genome shotgun (WGS) entry which is preliminary data.</text>
</comment>
<dbReference type="SUPFAM" id="SSF53254">
    <property type="entry name" value="Phosphoglycerate mutase-like"/>
    <property type="match status" value="1"/>
</dbReference>
<proteinExistence type="inferred from homology"/>
<protein>
    <recommendedName>
        <fullName evidence="3">acid phosphatase</fullName>
        <ecNumber evidence="3">3.1.3.2</ecNumber>
    </recommendedName>
</protein>
<evidence type="ECO:0000256" key="8">
    <source>
        <dbReference type="SAM" id="Phobius"/>
    </source>
</evidence>
<keyword evidence="5" id="KW-0378">Hydrolase</keyword>
<keyword evidence="8" id="KW-0812">Transmembrane</keyword>
<evidence type="ECO:0000256" key="5">
    <source>
        <dbReference type="ARBA" id="ARBA00022801"/>
    </source>
</evidence>
<keyword evidence="4 9" id="KW-0732">Signal</keyword>
<evidence type="ECO:0000256" key="6">
    <source>
        <dbReference type="ARBA" id="ARBA00023157"/>
    </source>
</evidence>
<name>A0ABQ9JCZ2_9CUCU</name>
<keyword evidence="8" id="KW-0472">Membrane</keyword>
<reference evidence="10" key="1">
    <citation type="journal article" date="2023" name="Insect Mol. Biol.">
        <title>Genome sequencing provides insights into the evolution of gene families encoding plant cell wall-degrading enzymes in longhorned beetles.</title>
        <authorList>
            <person name="Shin N.R."/>
            <person name="Okamura Y."/>
            <person name="Kirsch R."/>
            <person name="Pauchet Y."/>
        </authorList>
    </citation>
    <scope>NUCLEOTIDE SEQUENCE</scope>
    <source>
        <strain evidence="10">MMC_N1</strain>
    </source>
</reference>
<dbReference type="CDD" id="cd07061">
    <property type="entry name" value="HP_HAP_like"/>
    <property type="match status" value="1"/>
</dbReference>
<evidence type="ECO:0000256" key="1">
    <source>
        <dbReference type="ARBA" id="ARBA00000032"/>
    </source>
</evidence>
<dbReference type="Proteomes" id="UP001162164">
    <property type="component" value="Unassembled WGS sequence"/>
</dbReference>
<dbReference type="InterPro" id="IPR000560">
    <property type="entry name" value="His_Pase_clade-2"/>
</dbReference>
<dbReference type="InterPro" id="IPR050645">
    <property type="entry name" value="Histidine_acid_phosphatase"/>
</dbReference>
<evidence type="ECO:0000313" key="11">
    <source>
        <dbReference type="Proteomes" id="UP001162164"/>
    </source>
</evidence>
<feature type="chain" id="PRO_5047524420" description="acid phosphatase" evidence="9">
    <location>
        <begin position="21"/>
        <end position="329"/>
    </location>
</feature>
<dbReference type="EMBL" id="JAPWTJ010000819">
    <property type="protein sequence ID" value="KAJ8975474.1"/>
    <property type="molecule type" value="Genomic_DNA"/>
</dbReference>
<feature type="transmembrane region" description="Helical" evidence="8">
    <location>
        <begin position="289"/>
        <end position="309"/>
    </location>
</feature>
<keyword evidence="11" id="KW-1185">Reference proteome</keyword>
<dbReference type="InterPro" id="IPR029033">
    <property type="entry name" value="His_PPase_superfam"/>
</dbReference>
<keyword evidence="8" id="KW-1133">Transmembrane helix</keyword>
<evidence type="ECO:0000256" key="3">
    <source>
        <dbReference type="ARBA" id="ARBA00012646"/>
    </source>
</evidence>
<evidence type="ECO:0000256" key="7">
    <source>
        <dbReference type="ARBA" id="ARBA00023180"/>
    </source>
</evidence>
<evidence type="ECO:0000313" key="10">
    <source>
        <dbReference type="EMBL" id="KAJ8975474.1"/>
    </source>
</evidence>
<organism evidence="10 11">
    <name type="scientific">Molorchus minor</name>
    <dbReference type="NCBI Taxonomy" id="1323400"/>
    <lineage>
        <taxon>Eukaryota</taxon>
        <taxon>Metazoa</taxon>
        <taxon>Ecdysozoa</taxon>
        <taxon>Arthropoda</taxon>
        <taxon>Hexapoda</taxon>
        <taxon>Insecta</taxon>
        <taxon>Pterygota</taxon>
        <taxon>Neoptera</taxon>
        <taxon>Endopterygota</taxon>
        <taxon>Coleoptera</taxon>
        <taxon>Polyphaga</taxon>
        <taxon>Cucujiformia</taxon>
        <taxon>Chrysomeloidea</taxon>
        <taxon>Cerambycidae</taxon>
        <taxon>Lamiinae</taxon>
        <taxon>Monochamini</taxon>
        <taxon>Molorchus</taxon>
    </lineage>
</organism>
<dbReference type="PROSITE" id="PS00616">
    <property type="entry name" value="HIS_ACID_PHOSPHAT_1"/>
    <property type="match status" value="1"/>
</dbReference>
<dbReference type="InterPro" id="IPR033379">
    <property type="entry name" value="Acid_Pase_AS"/>
</dbReference>